<dbReference type="PANTHER" id="PTHR37523">
    <property type="entry name" value="METALLOPHOSPHOESTERASE"/>
    <property type="match status" value="1"/>
</dbReference>
<dbReference type="Gene3D" id="3.60.21.10">
    <property type="match status" value="1"/>
</dbReference>
<proteinExistence type="predicted"/>
<dbReference type="OrthoDB" id="332939at2"/>
<protein>
    <submittedName>
        <fullName evidence="1">Metallophosphoesterase</fullName>
    </submittedName>
</protein>
<dbReference type="AlphaFoldDB" id="A0A367FQ44"/>
<keyword evidence="2" id="KW-1185">Reference proteome</keyword>
<dbReference type="RefSeq" id="WP_114027146.1">
    <property type="nucleotide sequence ID" value="NZ_QOIL01000002.1"/>
</dbReference>
<reference evidence="1 2" key="1">
    <citation type="submission" date="2018-06" db="EMBL/GenBank/DDBJ databases">
        <title>Sphaerisporangium craniellae sp. nov., isolated from a marine sponge in the South China Sea.</title>
        <authorList>
            <person name="Li L."/>
        </authorList>
    </citation>
    <scope>NUCLEOTIDE SEQUENCE [LARGE SCALE GENOMIC DNA]</scope>
    <source>
        <strain evidence="1 2">CCTCC AA 208026</strain>
    </source>
</reference>
<accession>A0A367FQ44</accession>
<name>A0A367FQ44_9ACTN</name>
<dbReference type="EMBL" id="QOIL01000002">
    <property type="protein sequence ID" value="RCG32508.1"/>
    <property type="molecule type" value="Genomic_DNA"/>
</dbReference>
<gene>
    <name evidence="1" type="ORF">DQ384_03130</name>
</gene>
<dbReference type="PANTHER" id="PTHR37523:SF1">
    <property type="entry name" value="CALCINEURIN-LIKE PHOSPHOESTERASE DOMAIN-CONTAINING PROTEIN"/>
    <property type="match status" value="1"/>
</dbReference>
<organism evidence="1 2">
    <name type="scientific">Sphaerisporangium album</name>
    <dbReference type="NCBI Taxonomy" id="509200"/>
    <lineage>
        <taxon>Bacteria</taxon>
        <taxon>Bacillati</taxon>
        <taxon>Actinomycetota</taxon>
        <taxon>Actinomycetes</taxon>
        <taxon>Streptosporangiales</taxon>
        <taxon>Streptosporangiaceae</taxon>
        <taxon>Sphaerisporangium</taxon>
    </lineage>
</organism>
<dbReference type="InterPro" id="IPR029052">
    <property type="entry name" value="Metallo-depent_PP-like"/>
</dbReference>
<evidence type="ECO:0000313" key="1">
    <source>
        <dbReference type="EMBL" id="RCG32508.1"/>
    </source>
</evidence>
<evidence type="ECO:0000313" key="2">
    <source>
        <dbReference type="Proteomes" id="UP000253094"/>
    </source>
</evidence>
<comment type="caution">
    <text evidence="1">The sequence shown here is derived from an EMBL/GenBank/DDBJ whole genome shotgun (WGS) entry which is preliminary data.</text>
</comment>
<dbReference type="Proteomes" id="UP000253094">
    <property type="component" value="Unassembled WGS sequence"/>
</dbReference>
<sequence length="319" mass="34818">MRGHDVKIFFATDIHGSDRCFRKFVNAGKFYGADVLIMGGDITGKMLVPIVQAPGGRYRSHLFGRDREVGEAELPALRKTIADAGFYAYDTTPDEIAEFRERPELVEETFRKHMHGTLAAWMSLAEERLAGTGIMCLLAPGNDDPLFVDDVLGSSDMLVNPDGRLVELPGGFTMISVGYSNPTPWDSPRELPEDRLAERIDREAAKVPDMSKAIFNLHVPPKDTPIDQAMALDAEFRPVLKSGSPVITGVGSQAVRDAMATYQPLLGLHGHIHESRGEAVIGRSRSINPGSEYSEGVLRGALITLSTRKGVRGYQLVAG</sequence>
<dbReference type="SUPFAM" id="SSF56300">
    <property type="entry name" value="Metallo-dependent phosphatases"/>
    <property type="match status" value="1"/>
</dbReference>